<keyword evidence="3" id="KW-1003">Cell membrane</keyword>
<evidence type="ECO:0000256" key="7">
    <source>
        <dbReference type="SAM" id="Phobius"/>
    </source>
</evidence>
<evidence type="ECO:0000256" key="5">
    <source>
        <dbReference type="ARBA" id="ARBA00022989"/>
    </source>
</evidence>
<evidence type="ECO:0000256" key="6">
    <source>
        <dbReference type="ARBA" id="ARBA00023136"/>
    </source>
</evidence>
<dbReference type="GO" id="GO:0005886">
    <property type="term" value="C:plasma membrane"/>
    <property type="evidence" value="ECO:0007669"/>
    <property type="project" value="UniProtKB-SubCell"/>
</dbReference>
<proteinExistence type="inferred from homology"/>
<feature type="transmembrane region" description="Helical" evidence="7">
    <location>
        <begin position="254"/>
        <end position="275"/>
    </location>
</feature>
<dbReference type="PANTHER" id="PTHR30106">
    <property type="entry name" value="INNER MEMBRANE PROTEIN YEIH-RELATED"/>
    <property type="match status" value="1"/>
</dbReference>
<protein>
    <submittedName>
        <fullName evidence="8">Conserved hypothetical integral membrane protein</fullName>
    </submittedName>
</protein>
<dbReference type="EMBL" id="FOVP01000055">
    <property type="protein sequence ID" value="SFO43325.1"/>
    <property type="molecule type" value="Genomic_DNA"/>
</dbReference>
<comment type="subcellular location">
    <subcellularLocation>
        <location evidence="1">Cell membrane</location>
        <topology evidence="1">Multi-pass membrane protein</topology>
    </subcellularLocation>
</comment>
<dbReference type="Proteomes" id="UP000198599">
    <property type="component" value="Unassembled WGS sequence"/>
</dbReference>
<keyword evidence="4 7" id="KW-0812">Transmembrane</keyword>
<evidence type="ECO:0000256" key="4">
    <source>
        <dbReference type="ARBA" id="ARBA00022692"/>
    </source>
</evidence>
<evidence type="ECO:0000256" key="1">
    <source>
        <dbReference type="ARBA" id="ARBA00004651"/>
    </source>
</evidence>
<keyword evidence="9" id="KW-1185">Reference proteome</keyword>
<dbReference type="RefSeq" id="WP_092842476.1">
    <property type="nucleotide sequence ID" value="NZ_FOVP01000055.1"/>
</dbReference>
<evidence type="ECO:0000313" key="9">
    <source>
        <dbReference type="Proteomes" id="UP000198599"/>
    </source>
</evidence>
<keyword evidence="6 7" id="KW-0472">Membrane</keyword>
<feature type="transmembrane region" description="Helical" evidence="7">
    <location>
        <begin position="189"/>
        <end position="210"/>
    </location>
</feature>
<sequence>MIALLNDRLGVSRSLFPGLLISGLIAIAAQFISDHYGAPAMLMALLFGIALNFLSEEGPCSAGIAFSARTVLRFGVALLGMRISFEMAASLGWSIVAIVIGGVIATIIFGMSIARLLGHGPRFAFLSAGSVAICGASAAMAIAAILPRDERSEERLVFTIVGVTLLSTIAMIVYPIFAQLIGFDSQFSGIFIGATIHDVAQVVGAGFSISQETGDIATVVKLIRVAMLAPVILVAVIIIRRIGGGDSKAGQPAIMPGFVVAFAILVALNSFGLFPPGITEISAVVSRWALLTAISAVGLKTSLREVIKVGGAAIALLVIETLFLGAWTLVLLQWISGS</sequence>
<name>A0A1I5H4X9_9RHOB</name>
<dbReference type="AlphaFoldDB" id="A0A1I5H4X9"/>
<feature type="transmembrane region" description="Helical" evidence="7">
    <location>
        <begin position="311"/>
        <end position="335"/>
    </location>
</feature>
<feature type="transmembrane region" description="Helical" evidence="7">
    <location>
        <begin position="12"/>
        <end position="32"/>
    </location>
</feature>
<feature type="transmembrane region" description="Helical" evidence="7">
    <location>
        <begin position="222"/>
        <end position="242"/>
    </location>
</feature>
<organism evidence="8 9">
    <name type="scientific">Roseovarius lutimaris</name>
    <dbReference type="NCBI Taxonomy" id="1005928"/>
    <lineage>
        <taxon>Bacteria</taxon>
        <taxon>Pseudomonadati</taxon>
        <taxon>Pseudomonadota</taxon>
        <taxon>Alphaproteobacteria</taxon>
        <taxon>Rhodobacterales</taxon>
        <taxon>Roseobacteraceae</taxon>
        <taxon>Roseovarius</taxon>
    </lineage>
</organism>
<comment type="similarity">
    <text evidence="2">Belongs to the UPF0324 family.</text>
</comment>
<dbReference type="PANTHER" id="PTHR30106:SF2">
    <property type="entry name" value="UPF0324 INNER MEMBRANE PROTEIN YEIH"/>
    <property type="match status" value="1"/>
</dbReference>
<dbReference type="OrthoDB" id="5393513at2"/>
<dbReference type="Pfam" id="PF03601">
    <property type="entry name" value="Cons_hypoth698"/>
    <property type="match status" value="1"/>
</dbReference>
<feature type="transmembrane region" description="Helical" evidence="7">
    <location>
        <begin position="123"/>
        <end position="145"/>
    </location>
</feature>
<evidence type="ECO:0000313" key="8">
    <source>
        <dbReference type="EMBL" id="SFO43325.1"/>
    </source>
</evidence>
<dbReference type="InterPro" id="IPR018383">
    <property type="entry name" value="UPF0324_pro"/>
</dbReference>
<accession>A0A1I5H4X9</accession>
<evidence type="ECO:0000256" key="3">
    <source>
        <dbReference type="ARBA" id="ARBA00022475"/>
    </source>
</evidence>
<feature type="transmembrane region" description="Helical" evidence="7">
    <location>
        <begin position="157"/>
        <end position="177"/>
    </location>
</feature>
<reference evidence="9" key="1">
    <citation type="submission" date="2016-10" db="EMBL/GenBank/DDBJ databases">
        <authorList>
            <person name="Varghese N."/>
            <person name="Submissions S."/>
        </authorList>
    </citation>
    <scope>NUCLEOTIDE SEQUENCE [LARGE SCALE GENOMIC DNA]</scope>
    <source>
        <strain evidence="9">DSM 28463</strain>
    </source>
</reference>
<evidence type="ECO:0000256" key="2">
    <source>
        <dbReference type="ARBA" id="ARBA00007977"/>
    </source>
</evidence>
<keyword evidence="5 7" id="KW-1133">Transmembrane helix</keyword>
<feature type="transmembrane region" description="Helical" evidence="7">
    <location>
        <begin position="91"/>
        <end position="111"/>
    </location>
</feature>
<dbReference type="STRING" id="1005928.SAMN04487859_1553"/>
<gene>
    <name evidence="8" type="ORF">SAMN04487859_1553</name>
</gene>
<feature type="transmembrane region" description="Helical" evidence="7">
    <location>
        <begin position="38"/>
        <end position="54"/>
    </location>
</feature>